<dbReference type="EMBL" id="CM007650">
    <property type="protein sequence ID" value="ONM54241.1"/>
    <property type="molecule type" value="Genomic_DNA"/>
</dbReference>
<proteinExistence type="predicted"/>
<gene>
    <name evidence="1" type="ORF">ZEAMMB73_Zm00001d020088</name>
</gene>
<dbReference type="AlphaFoldDB" id="A0A1D6I205"/>
<sequence length="126" mass="13928">MVCGSEPAHSQISNPLVGFSRAQFMTFARGFDQCRFLLVFLAAAQVGDQLEIFSMVREGQVGGLAPHGGMDVEPVLEECLHPGLSHTGSLHIFFVNAMCMILYQANKLLNRFGFSRNNIFIMYIGI</sequence>
<name>A0A1D6I205_MAIZE</name>
<dbReference type="EMBL" id="CM007650">
    <property type="protein sequence ID" value="ONM54234.1"/>
    <property type="molecule type" value="Genomic_DNA"/>
</dbReference>
<evidence type="ECO:0000313" key="1">
    <source>
        <dbReference type="EMBL" id="ONM54241.1"/>
    </source>
</evidence>
<organism evidence="1">
    <name type="scientific">Zea mays</name>
    <name type="common">Maize</name>
    <dbReference type="NCBI Taxonomy" id="4577"/>
    <lineage>
        <taxon>Eukaryota</taxon>
        <taxon>Viridiplantae</taxon>
        <taxon>Streptophyta</taxon>
        <taxon>Embryophyta</taxon>
        <taxon>Tracheophyta</taxon>
        <taxon>Spermatophyta</taxon>
        <taxon>Magnoliopsida</taxon>
        <taxon>Liliopsida</taxon>
        <taxon>Poales</taxon>
        <taxon>Poaceae</taxon>
        <taxon>PACMAD clade</taxon>
        <taxon>Panicoideae</taxon>
        <taxon>Andropogonodae</taxon>
        <taxon>Andropogoneae</taxon>
        <taxon>Tripsacinae</taxon>
        <taxon>Zea</taxon>
    </lineage>
</organism>
<accession>A0A1D6I205</accession>
<protein>
    <submittedName>
        <fullName evidence="1">Uncharacterized protein</fullName>
    </submittedName>
</protein>
<reference evidence="1" key="1">
    <citation type="submission" date="2015-12" db="EMBL/GenBank/DDBJ databases">
        <title>Update maize B73 reference genome by single molecule sequencing technologies.</title>
        <authorList>
            <consortium name="Maize Genome Sequencing Project"/>
            <person name="Ware D."/>
        </authorList>
    </citation>
    <scope>NUCLEOTIDE SEQUENCE [LARGE SCALE GENOMIC DNA]</scope>
    <source>
        <tissue evidence="1">Seedling</tissue>
    </source>
</reference>